<proteinExistence type="predicted"/>
<accession>A0AAE0IXJ2</accession>
<reference evidence="3" key="2">
    <citation type="submission" date="2023-06" db="EMBL/GenBank/DDBJ databases">
        <authorList>
            <consortium name="Lawrence Berkeley National Laboratory"/>
            <person name="Haridas S."/>
            <person name="Hensen N."/>
            <person name="Bonometti L."/>
            <person name="Westerberg I."/>
            <person name="Brannstrom I.O."/>
            <person name="Guillou S."/>
            <person name="Cros-Aarteil S."/>
            <person name="Calhoun S."/>
            <person name="Kuo A."/>
            <person name="Mondo S."/>
            <person name="Pangilinan J."/>
            <person name="Riley R."/>
            <person name="Labutti K."/>
            <person name="Andreopoulos B."/>
            <person name="Lipzen A."/>
            <person name="Chen C."/>
            <person name="Yanf M."/>
            <person name="Daum C."/>
            <person name="Ng V."/>
            <person name="Clum A."/>
            <person name="Steindorff A."/>
            <person name="Ohm R."/>
            <person name="Martin F."/>
            <person name="Silar P."/>
            <person name="Natvig D."/>
            <person name="Lalanne C."/>
            <person name="Gautier V."/>
            <person name="Ament-Velasquez S.L."/>
            <person name="Kruys A."/>
            <person name="Hutchinson M.I."/>
            <person name="Powell A.J."/>
            <person name="Barry K."/>
            <person name="Miller A.N."/>
            <person name="Grigoriev I.V."/>
            <person name="Debuchy R."/>
            <person name="Gladieux P."/>
            <person name="Thoren M.H."/>
            <person name="Johannesson H."/>
        </authorList>
    </citation>
    <scope>NUCLEOTIDE SEQUENCE</scope>
    <source>
        <strain evidence="3">SMH4131-1</strain>
    </source>
</reference>
<gene>
    <name evidence="3" type="ORF">B0T19DRAFT_115237</name>
</gene>
<feature type="transmembrane region" description="Helical" evidence="2">
    <location>
        <begin position="63"/>
        <end position="83"/>
    </location>
</feature>
<keyword evidence="2" id="KW-0472">Membrane</keyword>
<name>A0AAE0IXJ2_9PEZI</name>
<sequence length="190" mass="20422">MISHAVVGAAEGRHEPADVLGHHAQQPKPEPIASSSTTSTSLLPSSPYLHIQRRSPRSYRQPLVRVVVAVAVVAVGQFVPSIISPCRRCMQAIGNQRARPQPKTLKSLEIGLGTKLSAASKIAASKFSHFPILPSSSPSLSQDPMQRKFPVVACSSPDFLTSWHLDPRHPLDPIGPACRSGGLHCAIFDF</sequence>
<keyword evidence="4" id="KW-1185">Reference proteome</keyword>
<organism evidence="3 4">
    <name type="scientific">Cercophora scortea</name>
    <dbReference type="NCBI Taxonomy" id="314031"/>
    <lineage>
        <taxon>Eukaryota</taxon>
        <taxon>Fungi</taxon>
        <taxon>Dikarya</taxon>
        <taxon>Ascomycota</taxon>
        <taxon>Pezizomycotina</taxon>
        <taxon>Sordariomycetes</taxon>
        <taxon>Sordariomycetidae</taxon>
        <taxon>Sordariales</taxon>
        <taxon>Lasiosphaeriaceae</taxon>
        <taxon>Cercophora</taxon>
    </lineage>
</organism>
<evidence type="ECO:0000313" key="4">
    <source>
        <dbReference type="Proteomes" id="UP001286456"/>
    </source>
</evidence>
<dbReference type="Proteomes" id="UP001286456">
    <property type="component" value="Unassembled WGS sequence"/>
</dbReference>
<evidence type="ECO:0000256" key="2">
    <source>
        <dbReference type="SAM" id="Phobius"/>
    </source>
</evidence>
<protein>
    <submittedName>
        <fullName evidence="3">Uncharacterized protein</fullName>
    </submittedName>
</protein>
<evidence type="ECO:0000256" key="1">
    <source>
        <dbReference type="SAM" id="MobiDB-lite"/>
    </source>
</evidence>
<keyword evidence="2" id="KW-1133">Transmembrane helix</keyword>
<dbReference type="EMBL" id="JAUEPO010000002">
    <property type="protein sequence ID" value="KAK3333029.1"/>
    <property type="molecule type" value="Genomic_DNA"/>
</dbReference>
<dbReference type="AlphaFoldDB" id="A0AAE0IXJ2"/>
<comment type="caution">
    <text evidence="3">The sequence shown here is derived from an EMBL/GenBank/DDBJ whole genome shotgun (WGS) entry which is preliminary data.</text>
</comment>
<feature type="compositionally biased region" description="Low complexity" evidence="1">
    <location>
        <begin position="34"/>
        <end position="47"/>
    </location>
</feature>
<reference evidence="3" key="1">
    <citation type="journal article" date="2023" name="Mol. Phylogenet. Evol.">
        <title>Genome-scale phylogeny and comparative genomics of the fungal order Sordariales.</title>
        <authorList>
            <person name="Hensen N."/>
            <person name="Bonometti L."/>
            <person name="Westerberg I."/>
            <person name="Brannstrom I.O."/>
            <person name="Guillou S."/>
            <person name="Cros-Aarteil S."/>
            <person name="Calhoun S."/>
            <person name="Haridas S."/>
            <person name="Kuo A."/>
            <person name="Mondo S."/>
            <person name="Pangilinan J."/>
            <person name="Riley R."/>
            <person name="LaButti K."/>
            <person name="Andreopoulos B."/>
            <person name="Lipzen A."/>
            <person name="Chen C."/>
            <person name="Yan M."/>
            <person name="Daum C."/>
            <person name="Ng V."/>
            <person name="Clum A."/>
            <person name="Steindorff A."/>
            <person name="Ohm R.A."/>
            <person name="Martin F."/>
            <person name="Silar P."/>
            <person name="Natvig D.O."/>
            <person name="Lalanne C."/>
            <person name="Gautier V."/>
            <person name="Ament-Velasquez S.L."/>
            <person name="Kruys A."/>
            <person name="Hutchinson M.I."/>
            <person name="Powell A.J."/>
            <person name="Barry K."/>
            <person name="Miller A.N."/>
            <person name="Grigoriev I.V."/>
            <person name="Debuchy R."/>
            <person name="Gladieux P."/>
            <person name="Hiltunen Thoren M."/>
            <person name="Johannesson H."/>
        </authorList>
    </citation>
    <scope>NUCLEOTIDE SEQUENCE</scope>
    <source>
        <strain evidence="3">SMH4131-1</strain>
    </source>
</reference>
<keyword evidence="2" id="KW-0812">Transmembrane</keyword>
<feature type="region of interest" description="Disordered" evidence="1">
    <location>
        <begin position="21"/>
        <end position="47"/>
    </location>
</feature>
<evidence type="ECO:0000313" key="3">
    <source>
        <dbReference type="EMBL" id="KAK3333029.1"/>
    </source>
</evidence>